<evidence type="ECO:0000259" key="6">
    <source>
        <dbReference type="Pfam" id="PF10502"/>
    </source>
</evidence>
<dbReference type="Pfam" id="PF10502">
    <property type="entry name" value="Peptidase_S26"/>
    <property type="match status" value="1"/>
</dbReference>
<keyword evidence="3 5" id="KW-0645">Protease</keyword>
<dbReference type="SUPFAM" id="SSF51306">
    <property type="entry name" value="LexA/Signal peptidase"/>
    <property type="match status" value="1"/>
</dbReference>
<reference evidence="7 8" key="1">
    <citation type="submission" date="2024-06" db="EMBL/GenBank/DDBJ databases">
        <title>The Natural Products Discovery Center: Release of the First 8490 Sequenced Strains for Exploring Actinobacteria Biosynthetic Diversity.</title>
        <authorList>
            <person name="Kalkreuter E."/>
            <person name="Kautsar S.A."/>
            <person name="Yang D."/>
            <person name="Bader C.D."/>
            <person name="Teijaro C.N."/>
            <person name="Fluegel L."/>
            <person name="Davis C.M."/>
            <person name="Simpson J.R."/>
            <person name="Lauterbach L."/>
            <person name="Steele A.D."/>
            <person name="Gui C."/>
            <person name="Meng S."/>
            <person name="Li G."/>
            <person name="Viehrig K."/>
            <person name="Ye F."/>
            <person name="Su P."/>
            <person name="Kiefer A.F."/>
            <person name="Nichols A."/>
            <person name="Cepeda A.J."/>
            <person name="Yan W."/>
            <person name="Fan B."/>
            <person name="Jiang Y."/>
            <person name="Adhikari A."/>
            <person name="Zheng C.-J."/>
            <person name="Schuster L."/>
            <person name="Cowan T.M."/>
            <person name="Smanski M.J."/>
            <person name="Chevrette M.G."/>
            <person name="De Carvalho L.P.S."/>
            <person name="Shen B."/>
        </authorList>
    </citation>
    <scope>NUCLEOTIDE SEQUENCE [LARGE SCALE GENOMIC DNA]</scope>
    <source>
        <strain evidence="7 8">NPDC038104</strain>
    </source>
</reference>
<organism evidence="7 8">
    <name type="scientific">Streptomyces fragilis</name>
    <dbReference type="NCBI Taxonomy" id="67301"/>
    <lineage>
        <taxon>Bacteria</taxon>
        <taxon>Bacillati</taxon>
        <taxon>Actinomycetota</taxon>
        <taxon>Actinomycetes</taxon>
        <taxon>Kitasatosporales</taxon>
        <taxon>Streptomycetaceae</taxon>
        <taxon>Streptomyces</taxon>
    </lineage>
</organism>
<keyword evidence="5" id="KW-0812">Transmembrane</keyword>
<dbReference type="Proteomes" id="UP001550850">
    <property type="component" value="Unassembled WGS sequence"/>
</dbReference>
<evidence type="ECO:0000256" key="1">
    <source>
        <dbReference type="ARBA" id="ARBA00004401"/>
    </source>
</evidence>
<dbReference type="RefSeq" id="WP_245967611.1">
    <property type="nucleotide sequence ID" value="NZ_BEVZ01000004.1"/>
</dbReference>
<feature type="domain" description="Peptidase S26" evidence="6">
    <location>
        <begin position="8"/>
        <end position="169"/>
    </location>
</feature>
<evidence type="ECO:0000256" key="2">
    <source>
        <dbReference type="ARBA" id="ARBA00009370"/>
    </source>
</evidence>
<evidence type="ECO:0000256" key="3">
    <source>
        <dbReference type="ARBA" id="ARBA00022670"/>
    </source>
</evidence>
<dbReference type="InterPro" id="IPR000223">
    <property type="entry name" value="Pept_S26A_signal_pept_1"/>
</dbReference>
<dbReference type="Gene3D" id="2.10.109.10">
    <property type="entry name" value="Umud Fragment, subunit A"/>
    <property type="match status" value="1"/>
</dbReference>
<dbReference type="PANTHER" id="PTHR43390">
    <property type="entry name" value="SIGNAL PEPTIDASE I"/>
    <property type="match status" value="1"/>
</dbReference>
<accession>A0ABV2YH82</accession>
<comment type="similarity">
    <text evidence="2 5">Belongs to the peptidase S26 family.</text>
</comment>
<keyword evidence="4 5" id="KW-0378">Hydrolase</keyword>
<sequence length="194" mass="20388">MPGGSLTLTVGACLVFLLVVTLFVAQPFRIPSSSMEPALRAGDRVLVNKLAYRFGDGPARGDVVVFEGGERFGAGYFVKRVAGVGGDRVVCCDRDGRLRVNGRAVDESPFLAGDAPSAVPFDVVVPAGRLFLLGDHRAASRDSRDHLGSPGGGMVPVEDVTGRADWILWPAGRWTRIEPSGAYAGVPEAEGAHG</sequence>
<dbReference type="EMBL" id="JBEZUR010000015">
    <property type="protein sequence ID" value="MEU3555088.1"/>
    <property type="molecule type" value="Genomic_DNA"/>
</dbReference>
<dbReference type="InterPro" id="IPR019756">
    <property type="entry name" value="Pept_S26A_signal_pept_1_Ser-AS"/>
</dbReference>
<keyword evidence="8" id="KW-1185">Reference proteome</keyword>
<comment type="subcellular location">
    <subcellularLocation>
        <location evidence="1">Cell membrane</location>
        <topology evidence="1">Single-pass type II membrane protein</topology>
    </subcellularLocation>
    <subcellularLocation>
        <location evidence="5">Membrane</location>
        <topology evidence="5">Single-pass type II membrane protein</topology>
    </subcellularLocation>
</comment>
<comment type="caution">
    <text evidence="7">The sequence shown here is derived from an EMBL/GenBank/DDBJ whole genome shotgun (WGS) entry which is preliminary data.</text>
</comment>
<dbReference type="CDD" id="cd06530">
    <property type="entry name" value="S26_SPase_I"/>
    <property type="match status" value="1"/>
</dbReference>
<dbReference type="InterPro" id="IPR019533">
    <property type="entry name" value="Peptidase_S26"/>
</dbReference>
<dbReference type="NCBIfam" id="TIGR02227">
    <property type="entry name" value="sigpep_I_bact"/>
    <property type="match status" value="1"/>
</dbReference>
<dbReference type="EC" id="3.4.21.89" evidence="5"/>
<evidence type="ECO:0000256" key="5">
    <source>
        <dbReference type="RuleBase" id="RU362042"/>
    </source>
</evidence>
<dbReference type="PANTHER" id="PTHR43390:SF1">
    <property type="entry name" value="CHLOROPLAST PROCESSING PEPTIDASE"/>
    <property type="match status" value="1"/>
</dbReference>
<keyword evidence="5" id="KW-1133">Transmembrane helix</keyword>
<dbReference type="PRINTS" id="PR00727">
    <property type="entry name" value="LEADERPTASE"/>
</dbReference>
<proteinExistence type="inferred from homology"/>
<protein>
    <recommendedName>
        <fullName evidence="5">Signal peptidase I</fullName>
        <ecNumber evidence="5">3.4.21.89</ecNumber>
    </recommendedName>
</protein>
<dbReference type="InterPro" id="IPR036286">
    <property type="entry name" value="LexA/Signal_pep-like_sf"/>
</dbReference>
<dbReference type="PROSITE" id="PS00501">
    <property type="entry name" value="SPASE_I_1"/>
    <property type="match status" value="1"/>
</dbReference>
<name>A0ABV2YH82_9ACTN</name>
<evidence type="ECO:0000313" key="7">
    <source>
        <dbReference type="EMBL" id="MEU3555088.1"/>
    </source>
</evidence>
<evidence type="ECO:0000256" key="4">
    <source>
        <dbReference type="ARBA" id="ARBA00022801"/>
    </source>
</evidence>
<gene>
    <name evidence="7" type="primary">lepB</name>
    <name evidence="7" type="ORF">AB0E65_12870</name>
</gene>
<feature type="transmembrane region" description="Helical" evidence="5">
    <location>
        <begin position="6"/>
        <end position="25"/>
    </location>
</feature>
<evidence type="ECO:0000313" key="8">
    <source>
        <dbReference type="Proteomes" id="UP001550850"/>
    </source>
</evidence>
<keyword evidence="5" id="KW-0472">Membrane</keyword>
<dbReference type="GO" id="GO:0009003">
    <property type="term" value="F:signal peptidase activity"/>
    <property type="evidence" value="ECO:0007669"/>
    <property type="project" value="UniProtKB-EC"/>
</dbReference>
<comment type="catalytic activity">
    <reaction evidence="5">
        <text>Cleavage of hydrophobic, N-terminal signal or leader sequences from secreted and periplasmic proteins.</text>
        <dbReference type="EC" id="3.4.21.89"/>
    </reaction>
</comment>